<keyword evidence="3" id="KW-0548">Nucleotidyltransferase</keyword>
<gene>
    <name evidence="3" type="primary">apa2</name>
    <name evidence="3" type="ORF">MHBO_002078</name>
</gene>
<dbReference type="PANTHER" id="PTHR38420">
    <property type="entry name" value="AP-4-A PHOSPHORYLASE II"/>
    <property type="match status" value="1"/>
</dbReference>
<reference evidence="3 4" key="1">
    <citation type="journal article" date="2024" name="BMC Biol.">
        <title>Comparative genomics of Ascetosporea gives new insight into the evolutionary basis for animal parasitism in Rhizaria.</title>
        <authorList>
            <person name="Hiltunen Thoren M."/>
            <person name="Onut-Brannstrom I."/>
            <person name="Alfjorden A."/>
            <person name="Peckova H."/>
            <person name="Swords F."/>
            <person name="Hooper C."/>
            <person name="Holzer A.S."/>
            <person name="Bass D."/>
            <person name="Burki F."/>
        </authorList>
    </citation>
    <scope>NUCLEOTIDE SEQUENCE [LARGE SCALE GENOMIC DNA]</scope>
    <source>
        <strain evidence="3">20-A016</strain>
    </source>
</reference>
<keyword evidence="3" id="KW-0808">Transferase</keyword>
<dbReference type="InterPro" id="IPR009163">
    <property type="entry name" value="Ap4A_phos1/2"/>
</dbReference>
<dbReference type="InterPro" id="IPR045759">
    <property type="entry name" value="Ap4A_phos1/2_N"/>
</dbReference>
<evidence type="ECO:0000259" key="2">
    <source>
        <dbReference type="Pfam" id="PF19327"/>
    </source>
</evidence>
<proteinExistence type="predicted"/>
<dbReference type="InterPro" id="IPR036265">
    <property type="entry name" value="HIT-like_sf"/>
</dbReference>
<dbReference type="Proteomes" id="UP001439008">
    <property type="component" value="Unassembled WGS sequence"/>
</dbReference>
<name>A0ABV2AL52_9EUKA</name>
<accession>A0ABV2AL52</accession>
<protein>
    <submittedName>
        <fullName evidence="3">ATP adenylyltransferase</fullName>
        <ecNumber evidence="3">2.7.7.53</ecNumber>
    </submittedName>
</protein>
<dbReference type="GO" id="GO:0003877">
    <property type="term" value="F:ATP:ADP adenylyltransferase activity"/>
    <property type="evidence" value="ECO:0007669"/>
    <property type="project" value="UniProtKB-EC"/>
</dbReference>
<dbReference type="EC" id="2.7.7.53" evidence="3"/>
<dbReference type="Pfam" id="PF19327">
    <property type="entry name" value="Ap4A_phos_N"/>
    <property type="match status" value="1"/>
</dbReference>
<dbReference type="SUPFAM" id="SSF54197">
    <property type="entry name" value="HIT-like"/>
    <property type="match status" value="1"/>
</dbReference>
<keyword evidence="4" id="KW-1185">Reference proteome</keyword>
<dbReference type="InterPro" id="IPR019200">
    <property type="entry name" value="ATP_adenylylTrfase_C"/>
</dbReference>
<dbReference type="Gene3D" id="3.30.428.70">
    <property type="match status" value="1"/>
</dbReference>
<dbReference type="InterPro" id="IPR043171">
    <property type="entry name" value="Ap4A_phos1/2-like"/>
</dbReference>
<dbReference type="EMBL" id="JBDODL010000653">
    <property type="protein sequence ID" value="MES1920406.1"/>
    <property type="molecule type" value="Genomic_DNA"/>
</dbReference>
<feature type="domain" description="Ap4A phosphorylase 1/2 N-terminal" evidence="2">
    <location>
        <begin position="5"/>
        <end position="166"/>
    </location>
</feature>
<dbReference type="PANTHER" id="PTHR38420:SF1">
    <property type="entry name" value="PUTATIVE (AFU_ORTHOLOGUE AFUA_5G14690)-RELATED"/>
    <property type="match status" value="1"/>
</dbReference>
<dbReference type="Pfam" id="PF09830">
    <property type="entry name" value="ATP_transf"/>
    <property type="match status" value="1"/>
</dbReference>
<comment type="caution">
    <text evidence="3">The sequence shown here is derived from an EMBL/GenBank/DDBJ whole genome shotgun (WGS) entry which is preliminary data.</text>
</comment>
<evidence type="ECO:0000259" key="1">
    <source>
        <dbReference type="Pfam" id="PF09830"/>
    </source>
</evidence>
<feature type="non-terminal residue" evidence="3">
    <location>
        <position position="292"/>
    </location>
</feature>
<sequence>MPEISLLNLVKEATKTAINYKTLSPIRTKRHSFYTKKGFEETKSPYYSIYVSSEPEKISLYKKTTNEKPFLPPFEKGLLVMDSDQFANLCEEGKDYRLFLNKYKVLENHLLLTSKNFRAQGDRLSSSDFRATISLLLSVDSFAFYNAGYNSGRSVDHFHLQVMPYSSISGNFFSTVLSKKSKIREFDFAHYFYTFDTNAENLESTLLACYNDAMESARRQLKKDRFDYNLIFDRQRLLLVPRAKPCAEIQIKQNLPGEKGKTRGSLASLQINALGFCGSVYADTKEIADAID</sequence>
<evidence type="ECO:0000313" key="4">
    <source>
        <dbReference type="Proteomes" id="UP001439008"/>
    </source>
</evidence>
<organism evidence="3 4">
    <name type="scientific">Bonamia ostreae</name>
    <dbReference type="NCBI Taxonomy" id="126728"/>
    <lineage>
        <taxon>Eukaryota</taxon>
        <taxon>Sar</taxon>
        <taxon>Rhizaria</taxon>
        <taxon>Endomyxa</taxon>
        <taxon>Ascetosporea</taxon>
        <taxon>Haplosporida</taxon>
        <taxon>Bonamia</taxon>
    </lineage>
</organism>
<feature type="domain" description="ATP adenylyltransferase C-terminal" evidence="1">
    <location>
        <begin position="185"/>
        <end position="291"/>
    </location>
</feature>
<evidence type="ECO:0000313" key="3">
    <source>
        <dbReference type="EMBL" id="MES1920406.1"/>
    </source>
</evidence>